<feature type="transmembrane region" description="Helical" evidence="1">
    <location>
        <begin position="185"/>
        <end position="212"/>
    </location>
</feature>
<feature type="transmembrane region" description="Helical" evidence="1">
    <location>
        <begin position="45"/>
        <end position="72"/>
    </location>
</feature>
<feature type="transmembrane region" description="Helical" evidence="1">
    <location>
        <begin position="144"/>
        <end position="173"/>
    </location>
</feature>
<dbReference type="RefSeq" id="WP_026389984.1">
    <property type="nucleotide sequence ID" value="NZ_LR215048.1"/>
</dbReference>
<dbReference type="AlphaFoldDB" id="A0A449BF59"/>
<dbReference type="Proteomes" id="UP000289841">
    <property type="component" value="Chromosome"/>
</dbReference>
<keyword evidence="3" id="KW-1185">Reference proteome</keyword>
<keyword evidence="1" id="KW-0812">Transmembrane</keyword>
<dbReference type="STRING" id="1278311.GCA_000428705_00155"/>
<feature type="transmembrane region" description="Helical" evidence="1">
    <location>
        <begin position="12"/>
        <end position="33"/>
    </location>
</feature>
<feature type="transmembrane region" description="Helical" evidence="1">
    <location>
        <begin position="103"/>
        <end position="124"/>
    </location>
</feature>
<evidence type="ECO:0000313" key="2">
    <source>
        <dbReference type="EMBL" id="VEU81072.1"/>
    </source>
</evidence>
<feature type="transmembrane region" description="Helical" evidence="1">
    <location>
        <begin position="224"/>
        <end position="243"/>
    </location>
</feature>
<accession>A0A449BF59</accession>
<organism evidence="2 3">
    <name type="scientific">Haploplasma axanthum</name>
    <name type="common">Acholeplasma axanthum</name>
    <dbReference type="NCBI Taxonomy" id="29552"/>
    <lineage>
        <taxon>Bacteria</taxon>
        <taxon>Bacillati</taxon>
        <taxon>Mycoplasmatota</taxon>
        <taxon>Mollicutes</taxon>
        <taxon>Acholeplasmatales</taxon>
        <taxon>Acholeplasmataceae</taxon>
        <taxon>Haploplasma</taxon>
    </lineage>
</organism>
<keyword evidence="1" id="KW-0472">Membrane</keyword>
<sequence>MLKLFKYNFKKFLKIHLILGAALIVNAIVLLILSQIRLEDNAASATITTIIGFFVSIFGLTQVLLIIFTFALTIINFKRKVLGDEGYLTHTLPVSKSAIINSYFLNALVYLIFDVFIIVLSSTIKSGFDFDVLFKTFNTAEINIGLTIFLACTLVLILYLTFLTQVILAFSIGYSKDKNKVANTILFGIVIYIVNQILGGILLAGIVGSLYIKGDVTSNTINNYLLVANIFYLFLGVISYTLINRFIKNKLNLE</sequence>
<proteinExistence type="predicted"/>
<protein>
    <submittedName>
        <fullName evidence="2">Uncharacterized protein</fullName>
    </submittedName>
</protein>
<dbReference type="EMBL" id="LR215048">
    <property type="protein sequence ID" value="VEU81072.1"/>
    <property type="molecule type" value="Genomic_DNA"/>
</dbReference>
<name>A0A449BF59_HAPAX</name>
<dbReference type="KEGG" id="aaxa:NCTC10138_01463"/>
<keyword evidence="1" id="KW-1133">Transmembrane helix</keyword>
<evidence type="ECO:0000256" key="1">
    <source>
        <dbReference type="SAM" id="Phobius"/>
    </source>
</evidence>
<gene>
    <name evidence="2" type="ORF">NCTC10138_01463</name>
</gene>
<evidence type="ECO:0000313" key="3">
    <source>
        <dbReference type="Proteomes" id="UP000289841"/>
    </source>
</evidence>
<reference evidence="2 3" key="1">
    <citation type="submission" date="2019-01" db="EMBL/GenBank/DDBJ databases">
        <authorList>
            <consortium name="Pathogen Informatics"/>
        </authorList>
    </citation>
    <scope>NUCLEOTIDE SEQUENCE [LARGE SCALE GENOMIC DNA]</scope>
    <source>
        <strain evidence="2 3">NCTC10138</strain>
    </source>
</reference>